<dbReference type="Proteomes" id="UP001519343">
    <property type="component" value="Unassembled WGS sequence"/>
</dbReference>
<keyword evidence="1" id="KW-1133">Transmembrane helix</keyword>
<evidence type="ECO:0000256" key="1">
    <source>
        <dbReference type="SAM" id="Phobius"/>
    </source>
</evidence>
<dbReference type="RefSeq" id="WP_209811032.1">
    <property type="nucleotide sequence ID" value="NZ_JAGGKT010000009.1"/>
</dbReference>
<accession>A0ABS4GS87</accession>
<gene>
    <name evidence="2" type="ORF">J2Z37_003008</name>
</gene>
<protein>
    <recommendedName>
        <fullName evidence="4">DUF1700 domain-containing protein</fullName>
    </recommendedName>
</protein>
<keyword evidence="3" id="KW-1185">Reference proteome</keyword>
<evidence type="ECO:0000313" key="2">
    <source>
        <dbReference type="EMBL" id="MBP1932997.1"/>
    </source>
</evidence>
<evidence type="ECO:0000313" key="3">
    <source>
        <dbReference type="Proteomes" id="UP001519343"/>
    </source>
</evidence>
<proteinExistence type="predicted"/>
<organism evidence="2 3">
    <name type="scientific">Ammoniphilus resinae</name>
    <dbReference type="NCBI Taxonomy" id="861532"/>
    <lineage>
        <taxon>Bacteria</taxon>
        <taxon>Bacillati</taxon>
        <taxon>Bacillota</taxon>
        <taxon>Bacilli</taxon>
        <taxon>Bacillales</taxon>
        <taxon>Paenibacillaceae</taxon>
        <taxon>Aneurinibacillus group</taxon>
        <taxon>Ammoniphilus</taxon>
    </lineage>
</organism>
<keyword evidence="1" id="KW-0472">Membrane</keyword>
<feature type="transmembrane region" description="Helical" evidence="1">
    <location>
        <begin position="95"/>
        <end position="116"/>
    </location>
</feature>
<name>A0ABS4GS87_9BACL</name>
<evidence type="ECO:0008006" key="4">
    <source>
        <dbReference type="Google" id="ProtNLM"/>
    </source>
</evidence>
<sequence>MKKEEWLQQVKEQLKGLPKESREKVLEQYEELFQIAKANGKEEDEIIEVLNDRECPEKQVRSCEQIEPQRLLIVFLILAIGSIITGMALEPVFIYSPMLGWSLGMLFLGLSIFYAVKRF</sequence>
<keyword evidence="1" id="KW-0812">Transmembrane</keyword>
<reference evidence="2 3" key="1">
    <citation type="submission" date="2021-03" db="EMBL/GenBank/DDBJ databases">
        <title>Genomic Encyclopedia of Type Strains, Phase IV (KMG-IV): sequencing the most valuable type-strain genomes for metagenomic binning, comparative biology and taxonomic classification.</title>
        <authorList>
            <person name="Goeker M."/>
        </authorList>
    </citation>
    <scope>NUCLEOTIDE SEQUENCE [LARGE SCALE GENOMIC DNA]</scope>
    <source>
        <strain evidence="2 3">DSM 24738</strain>
    </source>
</reference>
<dbReference type="Pfam" id="PF22564">
    <property type="entry name" value="HAAS"/>
    <property type="match status" value="1"/>
</dbReference>
<comment type="caution">
    <text evidence="2">The sequence shown here is derived from an EMBL/GenBank/DDBJ whole genome shotgun (WGS) entry which is preliminary data.</text>
</comment>
<feature type="transmembrane region" description="Helical" evidence="1">
    <location>
        <begin position="71"/>
        <end position="89"/>
    </location>
</feature>
<dbReference type="EMBL" id="JAGGKT010000009">
    <property type="protein sequence ID" value="MBP1932997.1"/>
    <property type="molecule type" value="Genomic_DNA"/>
</dbReference>